<proteinExistence type="predicted"/>
<keyword evidence="3" id="KW-1185">Reference proteome</keyword>
<dbReference type="EMBL" id="FNBW01000004">
    <property type="protein sequence ID" value="SDF57480.1"/>
    <property type="molecule type" value="Genomic_DNA"/>
</dbReference>
<name>A0A8G2BHB6_9PROT</name>
<protein>
    <submittedName>
        <fullName evidence="2">UDP-galactopyranose mutase</fullName>
    </submittedName>
</protein>
<dbReference type="Gene3D" id="3.50.50.60">
    <property type="entry name" value="FAD/NAD(P)-binding domain"/>
    <property type="match status" value="1"/>
</dbReference>
<dbReference type="PANTHER" id="PTHR21197">
    <property type="entry name" value="UDP-GALACTOPYRANOSE MUTASE"/>
    <property type="match status" value="1"/>
</dbReference>
<evidence type="ECO:0000259" key="1">
    <source>
        <dbReference type="Pfam" id="PF03275"/>
    </source>
</evidence>
<accession>A0A8G2BHB6</accession>
<evidence type="ECO:0000313" key="3">
    <source>
        <dbReference type="Proteomes" id="UP000198615"/>
    </source>
</evidence>
<dbReference type="GO" id="GO:0008767">
    <property type="term" value="F:UDP-galactopyranose mutase activity"/>
    <property type="evidence" value="ECO:0007669"/>
    <property type="project" value="InterPro"/>
</dbReference>
<dbReference type="Pfam" id="PF13450">
    <property type="entry name" value="NAD_binding_8"/>
    <property type="match status" value="1"/>
</dbReference>
<dbReference type="PANTHER" id="PTHR21197:SF0">
    <property type="entry name" value="UDP-GALACTOPYRANOSE MUTASE"/>
    <property type="match status" value="1"/>
</dbReference>
<gene>
    <name evidence="2" type="ORF">SAMN05660686_01722</name>
</gene>
<dbReference type="Pfam" id="PF03275">
    <property type="entry name" value="GLF"/>
    <property type="match status" value="1"/>
</dbReference>
<dbReference type="GO" id="GO:0005829">
    <property type="term" value="C:cytosol"/>
    <property type="evidence" value="ECO:0007669"/>
    <property type="project" value="TreeGrafter"/>
</dbReference>
<dbReference type="AlphaFoldDB" id="A0A8G2BHB6"/>
<reference evidence="2 3" key="1">
    <citation type="submission" date="2016-10" db="EMBL/GenBank/DDBJ databases">
        <authorList>
            <person name="Varghese N."/>
            <person name="Submissions S."/>
        </authorList>
    </citation>
    <scope>NUCLEOTIDE SEQUENCE [LARGE SCALE GENOMIC DNA]</scope>
    <source>
        <strain evidence="2 3">DSM 18839</strain>
    </source>
</reference>
<organism evidence="2 3">
    <name type="scientific">Thalassobaculum litoreum DSM 18839</name>
    <dbReference type="NCBI Taxonomy" id="1123362"/>
    <lineage>
        <taxon>Bacteria</taxon>
        <taxon>Pseudomonadati</taxon>
        <taxon>Pseudomonadota</taxon>
        <taxon>Alphaproteobacteria</taxon>
        <taxon>Rhodospirillales</taxon>
        <taxon>Thalassobaculaceae</taxon>
        <taxon>Thalassobaculum</taxon>
    </lineage>
</organism>
<dbReference type="RefSeq" id="WP_093149610.1">
    <property type="nucleotide sequence ID" value="NZ_FNBW01000004.1"/>
</dbReference>
<dbReference type="InterPro" id="IPR036188">
    <property type="entry name" value="FAD/NAD-bd_sf"/>
</dbReference>
<dbReference type="SUPFAM" id="SSF51971">
    <property type="entry name" value="Nucleotide-binding domain"/>
    <property type="match status" value="1"/>
</dbReference>
<sequence length="407" mass="45852">MKRALIIGGGFAGCAAAHQLSLIGGWNIDLVERAPFLGGGVKTHWRGGHPFTFGPRHFLTPSDALFDYLNAIVPMRKLDHEFITYVEKDRNFYSFPIHEDDLPRMPERDDIHREIAEAQEIRGWKDARNFEEYWRASVGDTLYHKMVDGYSCKMWQVDSNAELDDFGWSPKGVPIKSGSREGWDTAISAYPLAADGYDRYFQVATAEVNVKTGTEIERFDIPNKRVQIAGDWHSYDLIVSTISPDTLMNNAFGELPFVGRDFITIVLPVEFAFPDKTYFVYYAGAEPYTRIVEYKKFTQHKAPSTLLGIEIPSFSNRLYPLPIKKHIARAYQYFDAMPEGVVSMGRAGSYKYIDIDDLILQAMTFAKELDAGGLSHPVPVYGADQSAPSLLTKTMVDEGVVPDGRSD</sequence>
<comment type="caution">
    <text evidence="2">The sequence shown here is derived from an EMBL/GenBank/DDBJ whole genome shotgun (WGS) entry which is preliminary data.</text>
</comment>
<feature type="domain" description="UDP-galactopyranose mutase C-terminal" evidence="1">
    <location>
        <begin position="145"/>
        <end position="352"/>
    </location>
</feature>
<evidence type="ECO:0000313" key="2">
    <source>
        <dbReference type="EMBL" id="SDF57480.1"/>
    </source>
</evidence>
<dbReference type="InterPro" id="IPR015899">
    <property type="entry name" value="UDP-GalPyranose_mutase_C"/>
</dbReference>
<dbReference type="OrthoDB" id="9769600at2"/>
<dbReference type="Proteomes" id="UP000198615">
    <property type="component" value="Unassembled WGS sequence"/>
</dbReference>
<dbReference type="GO" id="GO:0050660">
    <property type="term" value="F:flavin adenine dinucleotide binding"/>
    <property type="evidence" value="ECO:0007669"/>
    <property type="project" value="TreeGrafter"/>
</dbReference>